<gene>
    <name evidence="1" type="ORF">RSSM_02290</name>
</gene>
<organism evidence="1 2">
    <name type="scientific">Rhodopirellula sallentina SM41</name>
    <dbReference type="NCBI Taxonomy" id="1263870"/>
    <lineage>
        <taxon>Bacteria</taxon>
        <taxon>Pseudomonadati</taxon>
        <taxon>Planctomycetota</taxon>
        <taxon>Planctomycetia</taxon>
        <taxon>Pirellulales</taxon>
        <taxon>Pirellulaceae</taxon>
        <taxon>Rhodopirellula</taxon>
    </lineage>
</organism>
<proteinExistence type="predicted"/>
<dbReference type="PATRIC" id="fig|1263870.3.peg.2437"/>
<reference evidence="1 2" key="1">
    <citation type="journal article" date="2013" name="Mar. Genomics">
        <title>Expression of sulfatases in Rhodopirellula baltica and the diversity of sulfatases in the genus Rhodopirellula.</title>
        <authorList>
            <person name="Wegner C.E."/>
            <person name="Richter-Heitmann T."/>
            <person name="Klindworth A."/>
            <person name="Klockow C."/>
            <person name="Richter M."/>
            <person name="Achstetter T."/>
            <person name="Glockner F.O."/>
            <person name="Harder J."/>
        </authorList>
    </citation>
    <scope>NUCLEOTIDE SEQUENCE [LARGE SCALE GENOMIC DNA]</scope>
    <source>
        <strain evidence="1 2">SM41</strain>
    </source>
</reference>
<sequence>MFVIRDHQEGGGTCVCGGEYGLTLSVTRDQCGFQLDSVNELRGRASDLPAGK</sequence>
<accession>M5UEJ9</accession>
<dbReference type="AlphaFoldDB" id="M5UEJ9"/>
<evidence type="ECO:0000313" key="1">
    <source>
        <dbReference type="EMBL" id="EMI56271.1"/>
    </source>
</evidence>
<comment type="caution">
    <text evidence="1">The sequence shown here is derived from an EMBL/GenBank/DDBJ whole genome shotgun (WGS) entry which is preliminary data.</text>
</comment>
<protein>
    <submittedName>
        <fullName evidence="1">Uncharacterized protein</fullName>
    </submittedName>
</protein>
<keyword evidence="2" id="KW-1185">Reference proteome</keyword>
<evidence type="ECO:0000313" key="2">
    <source>
        <dbReference type="Proteomes" id="UP000011885"/>
    </source>
</evidence>
<dbReference type="EMBL" id="ANOH01000158">
    <property type="protein sequence ID" value="EMI56271.1"/>
    <property type="molecule type" value="Genomic_DNA"/>
</dbReference>
<dbReference type="Proteomes" id="UP000011885">
    <property type="component" value="Unassembled WGS sequence"/>
</dbReference>
<name>M5UEJ9_9BACT</name>